<sequence length="80" mass="8408">MAIMRCVSHSHNVSQGDNTSEGITLNGGVESLGLALKSKDKMISTRRCGLNATGYGELNKSKATDDALDPTVSQVTGQLQ</sequence>
<feature type="non-terminal residue" evidence="2">
    <location>
        <position position="1"/>
    </location>
</feature>
<name>A0AAE0RUY8_9BIVA</name>
<dbReference type="AlphaFoldDB" id="A0AAE0RUY8"/>
<evidence type="ECO:0000313" key="2">
    <source>
        <dbReference type="EMBL" id="KAK3580076.1"/>
    </source>
</evidence>
<accession>A0AAE0RUY8</accession>
<evidence type="ECO:0000313" key="3">
    <source>
        <dbReference type="Proteomes" id="UP001195483"/>
    </source>
</evidence>
<gene>
    <name evidence="2" type="ORF">CHS0354_001209</name>
</gene>
<reference evidence="2" key="2">
    <citation type="journal article" date="2021" name="Genome Biol. Evol.">
        <title>Developing a high-quality reference genome for a parasitic bivalve with doubly uniparental inheritance (Bivalvia: Unionida).</title>
        <authorList>
            <person name="Smith C.H."/>
        </authorList>
    </citation>
    <scope>NUCLEOTIDE SEQUENCE</scope>
    <source>
        <strain evidence="2">CHS0354</strain>
        <tissue evidence="2">Mantle</tissue>
    </source>
</reference>
<feature type="region of interest" description="Disordered" evidence="1">
    <location>
        <begin position="54"/>
        <end position="80"/>
    </location>
</feature>
<organism evidence="2 3">
    <name type="scientific">Potamilus streckersoni</name>
    <dbReference type="NCBI Taxonomy" id="2493646"/>
    <lineage>
        <taxon>Eukaryota</taxon>
        <taxon>Metazoa</taxon>
        <taxon>Spiralia</taxon>
        <taxon>Lophotrochozoa</taxon>
        <taxon>Mollusca</taxon>
        <taxon>Bivalvia</taxon>
        <taxon>Autobranchia</taxon>
        <taxon>Heteroconchia</taxon>
        <taxon>Palaeoheterodonta</taxon>
        <taxon>Unionida</taxon>
        <taxon>Unionoidea</taxon>
        <taxon>Unionidae</taxon>
        <taxon>Ambleminae</taxon>
        <taxon>Lampsilini</taxon>
        <taxon>Potamilus</taxon>
    </lineage>
</organism>
<keyword evidence="3" id="KW-1185">Reference proteome</keyword>
<proteinExistence type="predicted"/>
<evidence type="ECO:0000256" key="1">
    <source>
        <dbReference type="SAM" id="MobiDB-lite"/>
    </source>
</evidence>
<feature type="compositionally biased region" description="Polar residues" evidence="1">
    <location>
        <begin position="71"/>
        <end position="80"/>
    </location>
</feature>
<reference evidence="2" key="1">
    <citation type="journal article" date="2021" name="Genome Biol. Evol.">
        <title>A High-Quality Reference Genome for a Parasitic Bivalve with Doubly Uniparental Inheritance (Bivalvia: Unionida).</title>
        <authorList>
            <person name="Smith C.H."/>
        </authorList>
    </citation>
    <scope>NUCLEOTIDE SEQUENCE</scope>
    <source>
        <strain evidence="2">CHS0354</strain>
    </source>
</reference>
<comment type="caution">
    <text evidence="2">The sequence shown here is derived from an EMBL/GenBank/DDBJ whole genome shotgun (WGS) entry which is preliminary data.</text>
</comment>
<dbReference type="EMBL" id="JAEAOA010000123">
    <property type="protein sequence ID" value="KAK3580076.1"/>
    <property type="molecule type" value="Genomic_DNA"/>
</dbReference>
<reference evidence="2" key="3">
    <citation type="submission" date="2023-05" db="EMBL/GenBank/DDBJ databases">
        <authorList>
            <person name="Smith C.H."/>
        </authorList>
    </citation>
    <scope>NUCLEOTIDE SEQUENCE</scope>
    <source>
        <strain evidence="2">CHS0354</strain>
        <tissue evidence="2">Mantle</tissue>
    </source>
</reference>
<protein>
    <submittedName>
        <fullName evidence="2">Uncharacterized protein</fullName>
    </submittedName>
</protein>
<dbReference type="Proteomes" id="UP001195483">
    <property type="component" value="Unassembled WGS sequence"/>
</dbReference>